<dbReference type="InterPro" id="IPR036291">
    <property type="entry name" value="NAD(P)-bd_dom_sf"/>
</dbReference>
<keyword evidence="3" id="KW-1185">Reference proteome</keyword>
<protein>
    <submittedName>
        <fullName evidence="2">Short-chain dehydrogenase/reductase SDR</fullName>
    </submittedName>
</protein>
<proteinExistence type="predicted"/>
<name>Q1IKM3_KORVE</name>
<dbReference type="PANTHER" id="PTHR43899:SF4">
    <property type="entry name" value="17 BETA-HYDROXYSTEROID DEHYDROGENASE TYPE 3"/>
    <property type="match status" value="1"/>
</dbReference>
<sequence length="276" mass="29906">MKTKVDSKRFGPWALITGASSGIGREFARQVAASGINVVLVARREPLLQEAGAEFSKTYGVEHRIVLADLSEEGFMDRLIPATDDLDIGLVISNAGTASPGEFLKRDRVSMLEIIRLNALSHLEIAHHFGERLARRGRGGLLMSGAMGAMVGLPFMAAESPSKAFIQTLGQALHVEFAPLGVNVTVLVIAPTETAVIAKIGFDHHNMPTEQMRMKRMPVEQCVREGLLALQRNRATHLPGRTNRIANALMPPSIARRIMGKMLGRAVAARSRTAST</sequence>
<dbReference type="PRINTS" id="PR00081">
    <property type="entry name" value="GDHRDH"/>
</dbReference>
<dbReference type="OrthoDB" id="9808814at2"/>
<evidence type="ECO:0000313" key="2">
    <source>
        <dbReference type="EMBL" id="ABF42577.1"/>
    </source>
</evidence>
<accession>Q1IKM3</accession>
<evidence type="ECO:0000256" key="1">
    <source>
        <dbReference type="ARBA" id="ARBA00023002"/>
    </source>
</evidence>
<dbReference type="InterPro" id="IPR002347">
    <property type="entry name" value="SDR_fam"/>
</dbReference>
<dbReference type="RefSeq" id="WP_011524376.1">
    <property type="nucleotide sequence ID" value="NC_008009.1"/>
</dbReference>
<dbReference type="Pfam" id="PF00106">
    <property type="entry name" value="adh_short"/>
    <property type="match status" value="1"/>
</dbReference>
<dbReference type="EMBL" id="CP000360">
    <property type="protein sequence ID" value="ABF42577.1"/>
    <property type="molecule type" value="Genomic_DNA"/>
</dbReference>
<dbReference type="eggNOG" id="COG0300">
    <property type="taxonomic scope" value="Bacteria"/>
</dbReference>
<dbReference type="EnsemblBacteria" id="ABF42577">
    <property type="protein sequence ID" value="ABF42577"/>
    <property type="gene ID" value="Acid345_3576"/>
</dbReference>
<dbReference type="Proteomes" id="UP000002432">
    <property type="component" value="Chromosome"/>
</dbReference>
<dbReference type="PIRSF" id="PIRSF000126">
    <property type="entry name" value="11-beta-HSD1"/>
    <property type="match status" value="1"/>
</dbReference>
<dbReference type="Gene3D" id="3.40.50.720">
    <property type="entry name" value="NAD(P)-binding Rossmann-like Domain"/>
    <property type="match status" value="1"/>
</dbReference>
<dbReference type="GO" id="GO:0016491">
    <property type="term" value="F:oxidoreductase activity"/>
    <property type="evidence" value="ECO:0007669"/>
    <property type="project" value="UniProtKB-KW"/>
</dbReference>
<keyword evidence="1" id="KW-0560">Oxidoreductase</keyword>
<dbReference type="PANTHER" id="PTHR43899">
    <property type="entry name" value="RH59310P"/>
    <property type="match status" value="1"/>
</dbReference>
<dbReference type="InterPro" id="IPR051019">
    <property type="entry name" value="VLCFA-Steroid_DH"/>
</dbReference>
<dbReference type="AlphaFoldDB" id="Q1IKM3"/>
<dbReference type="KEGG" id="aba:Acid345_3576"/>
<reference evidence="2 3" key="1">
    <citation type="journal article" date="2009" name="Appl. Environ. Microbiol.">
        <title>Three genomes from the phylum Acidobacteria provide insight into the lifestyles of these microorganisms in soils.</title>
        <authorList>
            <person name="Ward N.L."/>
            <person name="Challacombe J.F."/>
            <person name="Janssen P.H."/>
            <person name="Henrissat B."/>
            <person name="Coutinho P.M."/>
            <person name="Wu M."/>
            <person name="Xie G."/>
            <person name="Haft D.H."/>
            <person name="Sait M."/>
            <person name="Badger J."/>
            <person name="Barabote R.D."/>
            <person name="Bradley B."/>
            <person name="Brettin T.S."/>
            <person name="Brinkac L.M."/>
            <person name="Bruce D."/>
            <person name="Creasy T."/>
            <person name="Daugherty S.C."/>
            <person name="Davidsen T.M."/>
            <person name="DeBoy R.T."/>
            <person name="Detter J.C."/>
            <person name="Dodson R.J."/>
            <person name="Durkin A.S."/>
            <person name="Ganapathy A."/>
            <person name="Gwinn-Giglio M."/>
            <person name="Han C.S."/>
            <person name="Khouri H."/>
            <person name="Kiss H."/>
            <person name="Kothari S.P."/>
            <person name="Madupu R."/>
            <person name="Nelson K.E."/>
            <person name="Nelson W.C."/>
            <person name="Paulsen I."/>
            <person name="Penn K."/>
            <person name="Ren Q."/>
            <person name="Rosovitz M.J."/>
            <person name="Selengut J.D."/>
            <person name="Shrivastava S."/>
            <person name="Sullivan S.A."/>
            <person name="Tapia R."/>
            <person name="Thompson L.S."/>
            <person name="Watkins K.L."/>
            <person name="Yang Q."/>
            <person name="Yu C."/>
            <person name="Zafar N."/>
            <person name="Zhou L."/>
            <person name="Kuske C.R."/>
        </authorList>
    </citation>
    <scope>NUCLEOTIDE SEQUENCE [LARGE SCALE GENOMIC DNA]</scope>
    <source>
        <strain evidence="2 3">Ellin345</strain>
    </source>
</reference>
<evidence type="ECO:0000313" key="3">
    <source>
        <dbReference type="Proteomes" id="UP000002432"/>
    </source>
</evidence>
<dbReference type="HOGENOM" id="CLU_010194_2_1_0"/>
<dbReference type="SUPFAM" id="SSF51735">
    <property type="entry name" value="NAD(P)-binding Rossmann-fold domains"/>
    <property type="match status" value="1"/>
</dbReference>
<organism evidence="2 3">
    <name type="scientific">Koribacter versatilis (strain Ellin345)</name>
    <dbReference type="NCBI Taxonomy" id="204669"/>
    <lineage>
        <taxon>Bacteria</taxon>
        <taxon>Pseudomonadati</taxon>
        <taxon>Acidobacteriota</taxon>
        <taxon>Terriglobia</taxon>
        <taxon>Terriglobales</taxon>
        <taxon>Candidatus Korobacteraceae</taxon>
        <taxon>Candidatus Korobacter</taxon>
    </lineage>
</organism>
<dbReference type="STRING" id="204669.Acid345_3576"/>
<gene>
    <name evidence="2" type="ordered locus">Acid345_3576</name>
</gene>